<dbReference type="OrthoDB" id="3435302at2759"/>
<dbReference type="EMBL" id="AWGH01000012">
    <property type="protein sequence ID" value="ODN95721.1"/>
    <property type="molecule type" value="Genomic_DNA"/>
</dbReference>
<sequence>MSLPPGRLHAPISSKHPSNADSHRGKLSKIQEAELVVEINAYAERGTNLWVSHVQQLGEALAGNELGVALHPARDFYDIVGLVGLMFTLNSRIAFTIASDESHQTSQVFGMSNDDQPYGYDETMKHGHRKMESISDEETALDRFQRCLSKTRHVD</sequence>
<feature type="region of interest" description="Disordered" evidence="1">
    <location>
        <begin position="1"/>
        <end position="26"/>
    </location>
</feature>
<evidence type="ECO:0000313" key="2">
    <source>
        <dbReference type="EMBL" id="ODN95721.1"/>
    </source>
</evidence>
<dbReference type="Proteomes" id="UP000094819">
    <property type="component" value="Unassembled WGS sequence"/>
</dbReference>
<dbReference type="RefSeq" id="XP_019031386.1">
    <property type="nucleotide sequence ID" value="XM_019176458.1"/>
</dbReference>
<evidence type="ECO:0000256" key="1">
    <source>
        <dbReference type="SAM" id="MobiDB-lite"/>
    </source>
</evidence>
<gene>
    <name evidence="2" type="ORF">L198_04339</name>
</gene>
<keyword evidence="3" id="KW-1185">Reference proteome</keyword>
<protein>
    <submittedName>
        <fullName evidence="2">Uncharacterized protein</fullName>
    </submittedName>
</protein>
<evidence type="ECO:0000313" key="3">
    <source>
        <dbReference type="Proteomes" id="UP000094819"/>
    </source>
</evidence>
<dbReference type="GeneID" id="30193552"/>
<name>A0A1E3J705_9TREE</name>
<dbReference type="AlphaFoldDB" id="A0A1E3J705"/>
<reference evidence="2 3" key="1">
    <citation type="submission" date="2016-06" db="EMBL/GenBank/DDBJ databases">
        <title>Evolution of pathogenesis and genome organization in the Tremellales.</title>
        <authorList>
            <person name="Cuomo C."/>
            <person name="Litvintseva A."/>
            <person name="Heitman J."/>
            <person name="Chen Y."/>
            <person name="Sun S."/>
            <person name="Springer D."/>
            <person name="Dromer F."/>
            <person name="Young S."/>
            <person name="Zeng Q."/>
            <person name="Chapman S."/>
            <person name="Gujja S."/>
            <person name="Saif S."/>
            <person name="Birren B."/>
        </authorList>
    </citation>
    <scope>NUCLEOTIDE SEQUENCE [LARGE SCALE GENOMIC DNA]</scope>
    <source>
        <strain evidence="2 3">CBS 7118</strain>
    </source>
</reference>
<comment type="caution">
    <text evidence="2">The sequence shown here is derived from an EMBL/GenBank/DDBJ whole genome shotgun (WGS) entry which is preliminary data.</text>
</comment>
<accession>A0A1E3J705</accession>
<proteinExistence type="predicted"/>
<organism evidence="2 3">
    <name type="scientific">Cryptococcus wingfieldii CBS 7118</name>
    <dbReference type="NCBI Taxonomy" id="1295528"/>
    <lineage>
        <taxon>Eukaryota</taxon>
        <taxon>Fungi</taxon>
        <taxon>Dikarya</taxon>
        <taxon>Basidiomycota</taxon>
        <taxon>Agaricomycotina</taxon>
        <taxon>Tremellomycetes</taxon>
        <taxon>Tremellales</taxon>
        <taxon>Cryptococcaceae</taxon>
        <taxon>Cryptococcus</taxon>
    </lineage>
</organism>